<keyword evidence="8 13" id="KW-1133">Transmembrane helix</keyword>
<dbReference type="InterPro" id="IPR013130">
    <property type="entry name" value="Fe3_Rdtase_TM_dom"/>
</dbReference>
<keyword evidence="9" id="KW-0560">Oxidoreductase</keyword>
<feature type="domain" description="FAD-binding FR-type" evidence="14">
    <location>
        <begin position="203"/>
        <end position="319"/>
    </location>
</feature>
<keyword evidence="4 13" id="KW-0812">Transmembrane</keyword>
<keyword evidence="3" id="KW-0285">Flavoprotein</keyword>
<dbReference type="Gene3D" id="2.40.30.10">
    <property type="entry name" value="Translation factors"/>
    <property type="match status" value="1"/>
</dbReference>
<dbReference type="EMBL" id="JAOVZR010000001">
    <property type="protein sequence ID" value="MCY0146420.1"/>
    <property type="molecule type" value="Genomic_DNA"/>
</dbReference>
<evidence type="ECO:0000256" key="11">
    <source>
        <dbReference type="ARBA" id="ARBA00023014"/>
    </source>
</evidence>
<keyword evidence="16" id="KW-1185">Reference proteome</keyword>
<evidence type="ECO:0000256" key="13">
    <source>
        <dbReference type="SAM" id="Phobius"/>
    </source>
</evidence>
<evidence type="ECO:0000256" key="9">
    <source>
        <dbReference type="ARBA" id="ARBA00023002"/>
    </source>
</evidence>
<evidence type="ECO:0000256" key="10">
    <source>
        <dbReference type="ARBA" id="ARBA00023004"/>
    </source>
</evidence>
<feature type="transmembrane region" description="Helical" evidence="13">
    <location>
        <begin position="168"/>
        <end position="186"/>
    </location>
</feature>
<keyword evidence="10" id="KW-0408">Iron</keyword>
<comment type="cofactor">
    <cofactor evidence="1">
        <name>FAD</name>
        <dbReference type="ChEBI" id="CHEBI:57692"/>
    </cofactor>
</comment>
<keyword evidence="7" id="KW-0274">FAD</keyword>
<evidence type="ECO:0000259" key="14">
    <source>
        <dbReference type="PROSITE" id="PS51384"/>
    </source>
</evidence>
<dbReference type="PROSITE" id="PS51384">
    <property type="entry name" value="FAD_FR"/>
    <property type="match status" value="1"/>
</dbReference>
<dbReference type="SFLD" id="SFLDS00052">
    <property type="entry name" value="Ferric_Reductase_Domain"/>
    <property type="match status" value="1"/>
</dbReference>
<evidence type="ECO:0000256" key="1">
    <source>
        <dbReference type="ARBA" id="ARBA00001974"/>
    </source>
</evidence>
<dbReference type="InterPro" id="IPR017927">
    <property type="entry name" value="FAD-bd_FR_type"/>
</dbReference>
<evidence type="ECO:0000256" key="8">
    <source>
        <dbReference type="ARBA" id="ARBA00022989"/>
    </source>
</evidence>
<keyword evidence="12 13" id="KW-0472">Membrane</keyword>
<evidence type="ECO:0000256" key="4">
    <source>
        <dbReference type="ARBA" id="ARBA00022692"/>
    </source>
</evidence>
<evidence type="ECO:0000256" key="12">
    <source>
        <dbReference type="ARBA" id="ARBA00023136"/>
    </source>
</evidence>
<dbReference type="InterPro" id="IPR039261">
    <property type="entry name" value="FNR_nucleotide-bd"/>
</dbReference>
<keyword evidence="5" id="KW-0001">2Fe-2S</keyword>
<comment type="subcellular location">
    <subcellularLocation>
        <location evidence="2">Membrane</location>
        <topology evidence="2">Multi-pass membrane protein</topology>
    </subcellularLocation>
</comment>
<dbReference type="PANTHER" id="PTHR47354:SF8">
    <property type="entry name" value="1,2-PHENYLACETYL-COA EPOXIDASE, SUBUNIT E"/>
    <property type="match status" value="1"/>
</dbReference>
<organism evidence="15 16">
    <name type="scientific">Hoeflea algicola</name>
    <dbReference type="NCBI Taxonomy" id="2983763"/>
    <lineage>
        <taxon>Bacteria</taxon>
        <taxon>Pseudomonadati</taxon>
        <taxon>Pseudomonadota</taxon>
        <taxon>Alphaproteobacteria</taxon>
        <taxon>Hyphomicrobiales</taxon>
        <taxon>Rhizobiaceae</taxon>
        <taxon>Hoeflea</taxon>
    </lineage>
</organism>
<evidence type="ECO:0000256" key="5">
    <source>
        <dbReference type="ARBA" id="ARBA00022714"/>
    </source>
</evidence>
<dbReference type="RefSeq" id="WP_267652091.1">
    <property type="nucleotide sequence ID" value="NZ_JAOVZR010000001.1"/>
</dbReference>
<dbReference type="PRINTS" id="PR00410">
    <property type="entry name" value="PHEHYDRXLASE"/>
</dbReference>
<dbReference type="SUPFAM" id="SSF52343">
    <property type="entry name" value="Ferredoxin reductase-like, C-terminal NADP-linked domain"/>
    <property type="match status" value="1"/>
</dbReference>
<sequence>MKNIKLVFWGILALITLLWIAADPAVFEARSVFVLRNFMMQYSGLLAIGVMSIAMVLALRPRWPEQRLGGLDKMYRLHKWLGISALIFAVVHWLWSEAPKWAVGFGLLARPARGARAELANPVEQFLAGLRGPAEGLGEWAFYATVLLIVVALVPLIPYRLFYKSHRLLAVAYLVLAFHTVVLTSFDYWMTPLGIALALMLASGIYAAVVVLFRRVAHERQVEGEIVELTSFPGVRALESRIKLQPGWPGHQPGQFAFATSDGQEGAHPYTIASAWDPSNPEITFIVKALGDHTKRLAETLRIGQKVKVEGPYGCFTFDDNAPRQIWIGGGIGITPFISRMKHLAHQRKQAPDAARQIIDLFHTTADLDEEALARLAADAVDADVRLHILVDAKDGKLSGDRIRAEVPDWRTASFWFCGPVGFGDALRADFAAQGLDINAKFHQELFGMR</sequence>
<dbReference type="InterPro" id="IPR017938">
    <property type="entry name" value="Riboflavin_synthase-like_b-brl"/>
</dbReference>
<feature type="transmembrane region" description="Helical" evidence="13">
    <location>
        <begin position="80"/>
        <end position="96"/>
    </location>
</feature>
<comment type="caution">
    <text evidence="15">The sequence shown here is derived from an EMBL/GenBank/DDBJ whole genome shotgun (WGS) entry which is preliminary data.</text>
</comment>
<feature type="transmembrane region" description="Helical" evidence="13">
    <location>
        <begin position="39"/>
        <end position="59"/>
    </location>
</feature>
<dbReference type="PANTHER" id="PTHR47354">
    <property type="entry name" value="NADH OXIDOREDUCTASE HCR"/>
    <property type="match status" value="1"/>
</dbReference>
<evidence type="ECO:0000256" key="6">
    <source>
        <dbReference type="ARBA" id="ARBA00022723"/>
    </source>
</evidence>
<feature type="transmembrane region" description="Helical" evidence="13">
    <location>
        <begin position="192"/>
        <end position="213"/>
    </location>
</feature>
<dbReference type="InterPro" id="IPR050415">
    <property type="entry name" value="MRET"/>
</dbReference>
<dbReference type="Gene3D" id="3.40.50.80">
    <property type="entry name" value="Nucleotide-binding domain of ferredoxin-NADP reductase (FNR) module"/>
    <property type="match status" value="1"/>
</dbReference>
<evidence type="ECO:0000256" key="2">
    <source>
        <dbReference type="ARBA" id="ARBA00004141"/>
    </source>
</evidence>
<gene>
    <name evidence="15" type="ORF">OEG84_01470</name>
</gene>
<accession>A0ABT3Z3S7</accession>
<name>A0ABT3Z3S7_9HYPH</name>
<dbReference type="Pfam" id="PF01794">
    <property type="entry name" value="Ferric_reduct"/>
    <property type="match status" value="1"/>
</dbReference>
<reference evidence="15" key="1">
    <citation type="submission" date="2022-10" db="EMBL/GenBank/DDBJ databases">
        <title>Hoeflea sp. G2-23, isolated from marine algae.</title>
        <authorList>
            <person name="Kristyanto S."/>
            <person name="Kim J.M."/>
            <person name="Jeon C.O."/>
        </authorList>
    </citation>
    <scope>NUCLEOTIDE SEQUENCE</scope>
    <source>
        <strain evidence="15">G2-23</strain>
    </source>
</reference>
<dbReference type="SUPFAM" id="SSF63380">
    <property type="entry name" value="Riboflavin synthase domain-like"/>
    <property type="match status" value="1"/>
</dbReference>
<evidence type="ECO:0000313" key="15">
    <source>
        <dbReference type="EMBL" id="MCY0146420.1"/>
    </source>
</evidence>
<evidence type="ECO:0000256" key="3">
    <source>
        <dbReference type="ARBA" id="ARBA00022630"/>
    </source>
</evidence>
<evidence type="ECO:0000256" key="7">
    <source>
        <dbReference type="ARBA" id="ARBA00022827"/>
    </source>
</evidence>
<proteinExistence type="predicted"/>
<feature type="transmembrane region" description="Helical" evidence="13">
    <location>
        <begin position="140"/>
        <end position="161"/>
    </location>
</feature>
<keyword evidence="11" id="KW-0411">Iron-sulfur</keyword>
<dbReference type="CDD" id="cd06198">
    <property type="entry name" value="FNR_like_3"/>
    <property type="match status" value="1"/>
</dbReference>
<protein>
    <submittedName>
        <fullName evidence="15">Ferric reductase-like transmembrane domain-containing protein</fullName>
    </submittedName>
</protein>
<keyword evidence="6" id="KW-0479">Metal-binding</keyword>
<dbReference type="Proteomes" id="UP001073227">
    <property type="component" value="Unassembled WGS sequence"/>
</dbReference>
<evidence type="ECO:0000313" key="16">
    <source>
        <dbReference type="Proteomes" id="UP001073227"/>
    </source>
</evidence>